<dbReference type="Pfam" id="PF04734">
    <property type="entry name" value="Ceramidase_alk"/>
    <property type="match status" value="1"/>
</dbReference>
<dbReference type="STRING" id="575540.Isop_1380"/>
<feature type="domain" description="Neutral/alkaline non-lysosomal ceramidase N-terminal" evidence="2">
    <location>
        <begin position="37"/>
        <end position="267"/>
    </location>
</feature>
<gene>
    <name evidence="3" type="ordered locus">Isop_1380</name>
</gene>
<accession>E8QXC4</accession>
<proteinExistence type="predicted"/>
<evidence type="ECO:0000256" key="1">
    <source>
        <dbReference type="SAM" id="SignalP"/>
    </source>
</evidence>
<dbReference type="HOGENOM" id="CLU_030011_5_0_0"/>
<dbReference type="EMBL" id="CP002353">
    <property type="protein sequence ID" value="ADV61965.1"/>
    <property type="molecule type" value="Genomic_DNA"/>
</dbReference>
<protein>
    <recommendedName>
        <fullName evidence="2">Neutral/alkaline non-lysosomal ceramidase N-terminal domain-containing protein</fullName>
    </recommendedName>
</protein>
<evidence type="ECO:0000313" key="4">
    <source>
        <dbReference type="Proteomes" id="UP000008631"/>
    </source>
</evidence>
<dbReference type="InterPro" id="IPR031329">
    <property type="entry name" value="NEUT/ALK_ceramidase_N"/>
</dbReference>
<dbReference type="RefSeq" id="WP_013564253.1">
    <property type="nucleotide sequence ID" value="NC_014962.1"/>
</dbReference>
<feature type="signal peptide" evidence="1">
    <location>
        <begin position="1"/>
        <end position="22"/>
    </location>
</feature>
<evidence type="ECO:0000259" key="2">
    <source>
        <dbReference type="Pfam" id="PF04734"/>
    </source>
</evidence>
<dbReference type="InParanoid" id="E8QXC4"/>
<dbReference type="KEGG" id="ipa:Isop_1380"/>
<organism evidence="3 4">
    <name type="scientific">Isosphaera pallida (strain ATCC 43644 / DSM 9630 / IS1B)</name>
    <dbReference type="NCBI Taxonomy" id="575540"/>
    <lineage>
        <taxon>Bacteria</taxon>
        <taxon>Pseudomonadati</taxon>
        <taxon>Planctomycetota</taxon>
        <taxon>Planctomycetia</taxon>
        <taxon>Isosphaerales</taxon>
        <taxon>Isosphaeraceae</taxon>
        <taxon>Isosphaera</taxon>
    </lineage>
</organism>
<keyword evidence="1" id="KW-0732">Signal</keyword>
<feature type="chain" id="PRO_5003229829" description="Neutral/alkaline non-lysosomal ceramidase N-terminal domain-containing protein" evidence="1">
    <location>
        <begin position="23"/>
        <end position="452"/>
    </location>
</feature>
<dbReference type="OrthoDB" id="247487at2"/>
<sequence>MIRWRWNMVSPLVIGGFAVASAWFQAVASAESPAQFWAGAAVADITPNEPTPMWGYGARRDALSQGTLDPLRAKALVIEANGQRLAIVATDLGRGPTAAMTAALRKRAAERSGIDALFVCGSHSHHTPVIELTDRPDRGRGRFDAAVAYAAGLPERLTDLIDQAAQRLEPARLGATAREVPYNRNRHSKKPTKPTDPTLTVLRLDRASDGSPLAILVNFAAHPTMIDARVLQFSADYPGALAWVVERAFADAPCLFLNGAAGDLSPNPPPGVSGHEAFGRLLGETVVELAQTIETRVPERPQLAFRVESLTVGSRIDFANPIVKAIYAREFFPELVNNFADSFADGIRVEWTVAVLNDRIGLVGAPGEFFCDLANRLRRRADLDHLLFLGYCNDHLLYVPTIEAVAEGGYGADLRVAPVAVGTGELVTDRMLIRLYELRQKLTDKVVQPGRK</sequence>
<name>E8QXC4_ISOPI</name>
<dbReference type="Proteomes" id="UP000008631">
    <property type="component" value="Chromosome"/>
</dbReference>
<keyword evidence="4" id="KW-1185">Reference proteome</keyword>
<reference key="1">
    <citation type="submission" date="2010-11" db="EMBL/GenBank/DDBJ databases">
        <title>The complete sequence of chromosome of Isophaera pallida ATCC 43644.</title>
        <authorList>
            <consortium name="US DOE Joint Genome Institute (JGI-PGF)"/>
            <person name="Lucas S."/>
            <person name="Copeland A."/>
            <person name="Lapidus A."/>
            <person name="Bruce D."/>
            <person name="Goodwin L."/>
            <person name="Pitluck S."/>
            <person name="Kyrpides N."/>
            <person name="Mavromatis K."/>
            <person name="Pagani I."/>
            <person name="Ivanova N."/>
            <person name="Saunders E."/>
            <person name="Brettin T."/>
            <person name="Detter J.C."/>
            <person name="Han C."/>
            <person name="Tapia R."/>
            <person name="Land M."/>
            <person name="Hauser L."/>
            <person name="Markowitz V."/>
            <person name="Cheng J.-F."/>
            <person name="Hugenholtz P."/>
            <person name="Woyke T."/>
            <person name="Wu D."/>
            <person name="Eisen J.A."/>
        </authorList>
    </citation>
    <scope>NUCLEOTIDE SEQUENCE</scope>
    <source>
        <strain>ATCC 43644</strain>
    </source>
</reference>
<dbReference type="eggNOG" id="COG3356">
    <property type="taxonomic scope" value="Bacteria"/>
</dbReference>
<reference evidence="3 4" key="2">
    <citation type="journal article" date="2011" name="Stand. Genomic Sci.">
        <title>Complete genome sequence of Isosphaera pallida type strain (IS1B).</title>
        <authorList>
            <consortium name="US DOE Joint Genome Institute (JGI-PGF)"/>
            <person name="Goker M."/>
            <person name="Cleland D."/>
            <person name="Saunders E."/>
            <person name="Lapidus A."/>
            <person name="Nolan M."/>
            <person name="Lucas S."/>
            <person name="Hammon N."/>
            <person name="Deshpande S."/>
            <person name="Cheng J.F."/>
            <person name="Tapia R."/>
            <person name="Han C."/>
            <person name="Goodwin L."/>
            <person name="Pitluck S."/>
            <person name="Liolios K."/>
            <person name="Pagani I."/>
            <person name="Ivanova N."/>
            <person name="Mavromatis K."/>
            <person name="Pati A."/>
            <person name="Chen A."/>
            <person name="Palaniappan K."/>
            <person name="Land M."/>
            <person name="Hauser L."/>
            <person name="Chang Y.J."/>
            <person name="Jeffries C.D."/>
            <person name="Detter J.C."/>
            <person name="Beck B."/>
            <person name="Woyke T."/>
            <person name="Bristow J."/>
            <person name="Eisen J.A."/>
            <person name="Markowitz V."/>
            <person name="Hugenholtz P."/>
            <person name="Kyrpides N.C."/>
            <person name="Klenk H.P."/>
        </authorList>
    </citation>
    <scope>NUCLEOTIDE SEQUENCE [LARGE SCALE GENOMIC DNA]</scope>
    <source>
        <strain evidence="4">ATCC 43644 / DSM 9630 / IS1B</strain>
    </source>
</reference>
<dbReference type="AlphaFoldDB" id="E8QXC4"/>
<evidence type="ECO:0000313" key="3">
    <source>
        <dbReference type="EMBL" id="ADV61965.1"/>
    </source>
</evidence>